<dbReference type="PANTHER" id="PTHR24134">
    <property type="entry name" value="ANKYRIN REPEAT-CONTAINING PROTEIN DDB_G0279043"/>
    <property type="match status" value="1"/>
</dbReference>
<dbReference type="InterPro" id="IPR001496">
    <property type="entry name" value="SOCS_box"/>
</dbReference>
<dbReference type="InterPro" id="IPR036036">
    <property type="entry name" value="SOCS_box-like_dom_sf"/>
</dbReference>
<dbReference type="PANTHER" id="PTHR24134:SF9">
    <property type="entry name" value="ANKYRIN REPEAT AND SOCS BOX PROTEIN 8"/>
    <property type="match status" value="1"/>
</dbReference>
<reference evidence="6" key="2">
    <citation type="submission" date="2025-09" db="UniProtKB">
        <authorList>
            <consortium name="Ensembl"/>
        </authorList>
    </citation>
    <scope>IDENTIFICATION</scope>
</reference>
<evidence type="ECO:0000313" key="6">
    <source>
        <dbReference type="Ensembl" id="ENSPKIP00000009216.1"/>
    </source>
</evidence>
<dbReference type="GO" id="GO:0016567">
    <property type="term" value="P:protein ubiquitination"/>
    <property type="evidence" value="ECO:0007669"/>
    <property type="project" value="UniProtKB-UniPathway"/>
</dbReference>
<dbReference type="SMART" id="SM00248">
    <property type="entry name" value="ANK"/>
    <property type="match status" value="4"/>
</dbReference>
<dbReference type="PROSITE" id="PS50225">
    <property type="entry name" value="SOCS"/>
    <property type="match status" value="1"/>
</dbReference>
<evidence type="ECO:0000256" key="1">
    <source>
        <dbReference type="ARBA" id="ARBA00004906"/>
    </source>
</evidence>
<feature type="repeat" description="ANK" evidence="4">
    <location>
        <begin position="94"/>
        <end position="126"/>
    </location>
</feature>
<dbReference type="Pfam" id="PF07525">
    <property type="entry name" value="SOCS_box"/>
    <property type="match status" value="1"/>
</dbReference>
<reference evidence="6" key="1">
    <citation type="submission" date="2025-08" db="UniProtKB">
        <authorList>
            <consortium name="Ensembl"/>
        </authorList>
    </citation>
    <scope>IDENTIFICATION</scope>
</reference>
<dbReference type="GO" id="GO:0035556">
    <property type="term" value="P:intracellular signal transduction"/>
    <property type="evidence" value="ECO:0007669"/>
    <property type="project" value="InterPro"/>
</dbReference>
<proteinExistence type="predicted"/>
<accession>A0A3B3QUY5</accession>
<keyword evidence="3 4" id="KW-0040">ANK repeat</keyword>
<dbReference type="UniPathway" id="UPA00143"/>
<dbReference type="Pfam" id="PF12796">
    <property type="entry name" value="Ank_2"/>
    <property type="match status" value="1"/>
</dbReference>
<comment type="pathway">
    <text evidence="1">Protein modification; protein ubiquitination.</text>
</comment>
<evidence type="ECO:0000313" key="7">
    <source>
        <dbReference type="Proteomes" id="UP000261540"/>
    </source>
</evidence>
<dbReference type="SUPFAM" id="SSF48403">
    <property type="entry name" value="Ankyrin repeat"/>
    <property type="match status" value="1"/>
</dbReference>
<evidence type="ECO:0000256" key="2">
    <source>
        <dbReference type="ARBA" id="ARBA00022737"/>
    </source>
</evidence>
<dbReference type="OrthoDB" id="194358at2759"/>
<organism evidence="6 7">
    <name type="scientific">Paramormyrops kingsleyae</name>
    <dbReference type="NCBI Taxonomy" id="1676925"/>
    <lineage>
        <taxon>Eukaryota</taxon>
        <taxon>Metazoa</taxon>
        <taxon>Chordata</taxon>
        <taxon>Craniata</taxon>
        <taxon>Vertebrata</taxon>
        <taxon>Euteleostomi</taxon>
        <taxon>Actinopterygii</taxon>
        <taxon>Neopterygii</taxon>
        <taxon>Teleostei</taxon>
        <taxon>Osteoglossocephala</taxon>
        <taxon>Osteoglossomorpha</taxon>
        <taxon>Osteoglossiformes</taxon>
        <taxon>Mormyridae</taxon>
        <taxon>Paramormyrops</taxon>
    </lineage>
</organism>
<dbReference type="PROSITE" id="PS50088">
    <property type="entry name" value="ANK_REPEAT"/>
    <property type="match status" value="2"/>
</dbReference>
<keyword evidence="2" id="KW-0677">Repeat</keyword>
<dbReference type="SMART" id="SM00969">
    <property type="entry name" value="SOCS_box"/>
    <property type="match status" value="1"/>
</dbReference>
<dbReference type="STRING" id="1676925.ENSPKIP00000009216"/>
<dbReference type="FunFam" id="1.10.750.20:FF:000001">
    <property type="entry name" value="Ankyrin repeat and SOCS box containing 1"/>
    <property type="match status" value="1"/>
</dbReference>
<dbReference type="SUPFAM" id="SSF158235">
    <property type="entry name" value="SOCS box-like"/>
    <property type="match status" value="1"/>
</dbReference>
<feature type="repeat" description="ANK" evidence="4">
    <location>
        <begin position="128"/>
        <end position="161"/>
    </location>
</feature>
<protein>
    <submittedName>
        <fullName evidence="6">Ankyrin repeat and SOCS box containing 6</fullName>
    </submittedName>
</protein>
<dbReference type="Proteomes" id="UP000261540">
    <property type="component" value="Unplaced"/>
</dbReference>
<dbReference type="GeneTree" id="ENSGT00390000006784"/>
<dbReference type="AlphaFoldDB" id="A0A3B3QUY5"/>
<keyword evidence="7" id="KW-1185">Reference proteome</keyword>
<feature type="domain" description="SOCS box" evidence="5">
    <location>
        <begin position="374"/>
        <end position="418"/>
    </location>
</feature>
<evidence type="ECO:0000259" key="5">
    <source>
        <dbReference type="PROSITE" id="PS50225"/>
    </source>
</evidence>
<evidence type="ECO:0000256" key="3">
    <source>
        <dbReference type="ARBA" id="ARBA00023043"/>
    </source>
</evidence>
<dbReference type="KEGG" id="pki:111858724"/>
<name>A0A3B3QUY5_9TELE</name>
<dbReference type="CTD" id="140459"/>
<dbReference type="PROSITE" id="PS50297">
    <property type="entry name" value="ANK_REP_REGION"/>
    <property type="match status" value="2"/>
</dbReference>
<dbReference type="Gene3D" id="1.10.750.20">
    <property type="entry name" value="SOCS box"/>
    <property type="match status" value="1"/>
</dbReference>
<dbReference type="Ensembl" id="ENSPKIT00000033319.1">
    <property type="protein sequence ID" value="ENSPKIP00000009216.1"/>
    <property type="gene ID" value="ENSPKIG00000024415.1"/>
</dbReference>
<dbReference type="InterPro" id="IPR002110">
    <property type="entry name" value="Ankyrin_rpt"/>
</dbReference>
<dbReference type="Gene3D" id="1.25.40.20">
    <property type="entry name" value="Ankyrin repeat-containing domain"/>
    <property type="match status" value="1"/>
</dbReference>
<dbReference type="InterPro" id="IPR036770">
    <property type="entry name" value="Ankyrin_rpt-contain_sf"/>
</dbReference>
<evidence type="ECO:0000256" key="4">
    <source>
        <dbReference type="PROSITE-ProRule" id="PRU00023"/>
    </source>
</evidence>
<sequence length="440" mass="48471">MPFLHGFRRIVYEYQPLVDAVMYVVGIEEEEEVAERNSEGEGVLVELLEKEAESAVFEEGISYALLKVTERGLASPAEILLRHGADLNFEDPVSYYTALHVAVLKNRPRMVQLLARNGADLNRRDRIHESSPLDLASEELERLPCLRMLLDLGADVNARDRNGKTALLHALASSDGLTVRNTDNIQLLLEKGADVRATTQDGETAVSSLVFLVKEALEGTEEDASEIGRFCLAVARLLLVHGADPSCCLTPGDMGPEPGEEVGEPSLTQTCLEYFDLLFPLAVLLLERGGPFLCTRHSAPCWTGHGLIFGRLGSALAGSQDPVLEAELLTKAELLLDLALASSPHLPLPPRADLRHFERDPRLQGLLFLHGSPPRDQDAAPPQLRCLCRAAIRRCLGPWHLQSKAQALPLPDSLKRYLLPAHKHCSELSPDCFKPHRTLR</sequence>